<keyword evidence="1" id="KW-0808">Transferase</keyword>
<comment type="caution">
    <text evidence="1">The sequence shown here is derived from an EMBL/GenBank/DDBJ whole genome shotgun (WGS) entry which is preliminary data.</text>
</comment>
<sequence length="126" mass="14488">MKMIIGGAFQGKYEYAQENFKLKQWIDGAVCEEDEIFQCQGINHFHDYIKRQLLEGTPVENLAQELIVKNPEIIIISDEIGYGVVPLDRFEREYREKVGRICTELAAFSLEVHRIVCGVGVVIKRV</sequence>
<name>A0A371AYG8_9FIRM</name>
<dbReference type="Gene3D" id="3.40.50.300">
    <property type="entry name" value="P-loop containing nucleotide triphosphate hydrolases"/>
    <property type="match status" value="1"/>
</dbReference>
<dbReference type="Pfam" id="PF02283">
    <property type="entry name" value="CobU"/>
    <property type="match status" value="1"/>
</dbReference>
<evidence type="ECO:0000313" key="1">
    <source>
        <dbReference type="EMBL" id="RDU24542.1"/>
    </source>
</evidence>
<gene>
    <name evidence="1" type="ORF">DWV06_03510</name>
</gene>
<accession>A0A371AYG8</accession>
<organism evidence="1 2">
    <name type="scientific">Anaerosacchariphilus polymeriproducens</name>
    <dbReference type="NCBI Taxonomy" id="1812858"/>
    <lineage>
        <taxon>Bacteria</taxon>
        <taxon>Bacillati</taxon>
        <taxon>Bacillota</taxon>
        <taxon>Clostridia</taxon>
        <taxon>Lachnospirales</taxon>
        <taxon>Lachnospiraceae</taxon>
        <taxon>Anaerosacchariphilus</taxon>
    </lineage>
</organism>
<dbReference type="InterPro" id="IPR003203">
    <property type="entry name" value="CobU/CobP"/>
</dbReference>
<dbReference type="InterPro" id="IPR027417">
    <property type="entry name" value="P-loop_NTPase"/>
</dbReference>
<dbReference type="GO" id="GO:0043752">
    <property type="term" value="F:adenosylcobinamide kinase activity"/>
    <property type="evidence" value="ECO:0007669"/>
    <property type="project" value="InterPro"/>
</dbReference>
<keyword evidence="1" id="KW-0418">Kinase</keyword>
<keyword evidence="2" id="KW-1185">Reference proteome</keyword>
<dbReference type="SUPFAM" id="SSF52540">
    <property type="entry name" value="P-loop containing nucleoside triphosphate hydrolases"/>
    <property type="match status" value="1"/>
</dbReference>
<dbReference type="UniPathway" id="UPA00148">
    <property type="reaction ID" value="UER00236"/>
</dbReference>
<dbReference type="GO" id="GO:0000166">
    <property type="term" value="F:nucleotide binding"/>
    <property type="evidence" value="ECO:0007669"/>
    <property type="project" value="InterPro"/>
</dbReference>
<protein>
    <submittedName>
        <fullName evidence="1">Adenosylcobinamide kinase</fullName>
    </submittedName>
</protein>
<dbReference type="Proteomes" id="UP000255036">
    <property type="component" value="Unassembled WGS sequence"/>
</dbReference>
<dbReference type="AlphaFoldDB" id="A0A371AYG8"/>
<reference evidence="1 2" key="1">
    <citation type="submission" date="2018-07" db="EMBL/GenBank/DDBJ databases">
        <title>Anaerosacharophilus polymeroproducens gen. nov. sp. nov., an anaerobic bacterium isolated from salt field.</title>
        <authorList>
            <person name="Kim W."/>
            <person name="Yang S.-H."/>
            <person name="Oh J."/>
            <person name="Lee J.-H."/>
            <person name="Kwon K.K."/>
        </authorList>
    </citation>
    <scope>NUCLEOTIDE SEQUENCE [LARGE SCALE GENOMIC DNA]</scope>
    <source>
        <strain evidence="1 2">MCWD5</strain>
    </source>
</reference>
<evidence type="ECO:0000313" key="2">
    <source>
        <dbReference type="Proteomes" id="UP000255036"/>
    </source>
</evidence>
<dbReference type="OrthoDB" id="1766664at2"/>
<dbReference type="EMBL" id="QRCT01000012">
    <property type="protein sequence ID" value="RDU24542.1"/>
    <property type="molecule type" value="Genomic_DNA"/>
</dbReference>
<dbReference type="RefSeq" id="WP_115480775.1">
    <property type="nucleotide sequence ID" value="NZ_QRCT01000012.1"/>
</dbReference>
<dbReference type="GO" id="GO:0009236">
    <property type="term" value="P:cobalamin biosynthetic process"/>
    <property type="evidence" value="ECO:0007669"/>
    <property type="project" value="UniProtKB-UniPathway"/>
</dbReference>
<proteinExistence type="predicted"/>